<dbReference type="PROSITE" id="PS51384">
    <property type="entry name" value="FAD_FR"/>
    <property type="match status" value="1"/>
</dbReference>
<keyword evidence="6" id="KW-0560">Oxidoreductase</keyword>
<sequence length="567" mass="62862">MAYSFVTLTSAEKDERRRQLNLSGEMAWVSPIIILLGVYIHRKLLRPLLSQTLPPHLLVQWRRVSWVLGTKTSIGGTGDFGPLGVQLFGALYLIWLLVLIFRSTGQDYMHLAKAFGHVAVSQLPLNYLLGMKSMWSPVSLATGLSHERLNSWHRLFGRILYALVGAHVLMYLNFFVQQNLLAKRIGDWDVLWGVVAFVAFSLLWVLSLPGIRRRWYHFVFYRSHVVLSAVVVLALWWHVPYTRVYVGLAGLVWGAGAVVRRFGASVVVNAQCEAVEGTELVNVLLEVPRESALATGGPGQHLYLHAEGFGPRTPFTIAAVEDQKKGLVSVRLVVRNVGGPQTRSIADIAKSREVKELRFEGPYGGSGMSLPEMVQRRESGPVLMVAGGVGATYIIPIYIALVEQRRSTAGKDAMVRMIWVVRRFADAAWGIEMLKGIGAELEECGVDVYVTRGSVGFDVEMEEQRSPELTKHGVSVHKLGRRPDLEPMIEGFFPVSAGGSRVMPSSDPRLYALGETRRRQMALEEATVFVCGPGSLANDVREVVGRQVMEEGRKVKLIEEVFGFGGT</sequence>
<dbReference type="Gene3D" id="3.40.50.80">
    <property type="entry name" value="Nucleotide-binding domain of ferredoxin-NADP reductase (FNR) module"/>
    <property type="match status" value="1"/>
</dbReference>
<dbReference type="SUPFAM" id="SSF52343">
    <property type="entry name" value="Ferredoxin reductase-like, C-terminal NADP-linked domain"/>
    <property type="match status" value="1"/>
</dbReference>
<evidence type="ECO:0000313" key="13">
    <source>
        <dbReference type="Proteomes" id="UP001203852"/>
    </source>
</evidence>
<dbReference type="InterPro" id="IPR051410">
    <property type="entry name" value="Ferric/Cupric_Reductase"/>
</dbReference>
<dbReference type="Pfam" id="PF08030">
    <property type="entry name" value="NAD_binding_6"/>
    <property type="match status" value="1"/>
</dbReference>
<feature type="transmembrane region" description="Helical" evidence="10">
    <location>
        <begin position="188"/>
        <end position="207"/>
    </location>
</feature>
<dbReference type="SFLD" id="SFLDS00052">
    <property type="entry name" value="Ferric_Reductase_Domain"/>
    <property type="match status" value="1"/>
</dbReference>
<accession>A0AAN6DVL3</accession>
<keyword evidence="8 10" id="KW-0472">Membrane</keyword>
<dbReference type="InterPro" id="IPR013121">
    <property type="entry name" value="Fe_red_NAD-bd_6"/>
</dbReference>
<dbReference type="GO" id="GO:0006879">
    <property type="term" value="P:intracellular iron ion homeostasis"/>
    <property type="evidence" value="ECO:0007669"/>
    <property type="project" value="TreeGrafter"/>
</dbReference>
<feature type="transmembrane region" description="Helical" evidence="10">
    <location>
        <begin position="382"/>
        <end position="401"/>
    </location>
</feature>
<dbReference type="InterPro" id="IPR039261">
    <property type="entry name" value="FNR_nucleotide-bd"/>
</dbReference>
<dbReference type="Pfam" id="PF01794">
    <property type="entry name" value="Ferric_reduct"/>
    <property type="match status" value="1"/>
</dbReference>
<keyword evidence="4 10" id="KW-0812">Transmembrane</keyword>
<comment type="subcellular location">
    <subcellularLocation>
        <location evidence="1">Membrane</location>
        <topology evidence="1">Multi-pass membrane protein</topology>
    </subcellularLocation>
</comment>
<organism evidence="12 13">
    <name type="scientific">Exophiala viscosa</name>
    <dbReference type="NCBI Taxonomy" id="2486360"/>
    <lineage>
        <taxon>Eukaryota</taxon>
        <taxon>Fungi</taxon>
        <taxon>Dikarya</taxon>
        <taxon>Ascomycota</taxon>
        <taxon>Pezizomycotina</taxon>
        <taxon>Eurotiomycetes</taxon>
        <taxon>Chaetothyriomycetidae</taxon>
        <taxon>Chaetothyriales</taxon>
        <taxon>Herpotrichiellaceae</taxon>
        <taxon>Exophiala</taxon>
    </lineage>
</organism>
<dbReference type="AlphaFoldDB" id="A0AAN6DVL3"/>
<comment type="similarity">
    <text evidence="2">Belongs to the ferric reductase (FRE) family.</text>
</comment>
<dbReference type="PANTHER" id="PTHR32361">
    <property type="entry name" value="FERRIC/CUPRIC REDUCTASE TRANSMEMBRANE COMPONENT"/>
    <property type="match status" value="1"/>
</dbReference>
<dbReference type="GO" id="GO:0015677">
    <property type="term" value="P:copper ion import"/>
    <property type="evidence" value="ECO:0007669"/>
    <property type="project" value="TreeGrafter"/>
</dbReference>
<gene>
    <name evidence="12" type="ORF">EDD36DRAFT_440505</name>
</gene>
<keyword evidence="7" id="KW-0406">Ion transport</keyword>
<dbReference type="GO" id="GO:0006826">
    <property type="term" value="P:iron ion transport"/>
    <property type="evidence" value="ECO:0007669"/>
    <property type="project" value="TreeGrafter"/>
</dbReference>
<evidence type="ECO:0000256" key="7">
    <source>
        <dbReference type="ARBA" id="ARBA00023065"/>
    </source>
</evidence>
<evidence type="ECO:0000256" key="1">
    <source>
        <dbReference type="ARBA" id="ARBA00004141"/>
    </source>
</evidence>
<dbReference type="CDD" id="cd06186">
    <property type="entry name" value="NOX_Duox_like_FAD_NADP"/>
    <property type="match status" value="1"/>
</dbReference>
<proteinExistence type="inferred from homology"/>
<keyword evidence="9" id="KW-0325">Glycoprotein</keyword>
<dbReference type="PANTHER" id="PTHR32361:SF9">
    <property type="entry name" value="FERRIC REDUCTASE TRANSMEMBRANE COMPONENT 3-RELATED"/>
    <property type="match status" value="1"/>
</dbReference>
<evidence type="ECO:0000256" key="5">
    <source>
        <dbReference type="ARBA" id="ARBA00022989"/>
    </source>
</evidence>
<protein>
    <submittedName>
        <fullName evidence="12">Metalloreductase Fre8</fullName>
    </submittedName>
</protein>
<evidence type="ECO:0000256" key="8">
    <source>
        <dbReference type="ARBA" id="ARBA00023136"/>
    </source>
</evidence>
<evidence type="ECO:0000256" key="3">
    <source>
        <dbReference type="ARBA" id="ARBA00022448"/>
    </source>
</evidence>
<feature type="domain" description="FAD-binding FR-type" evidence="11">
    <location>
        <begin position="259"/>
        <end position="369"/>
    </location>
</feature>
<feature type="transmembrane region" description="Helical" evidence="10">
    <location>
        <begin position="219"/>
        <end position="238"/>
    </location>
</feature>
<evidence type="ECO:0000256" key="4">
    <source>
        <dbReference type="ARBA" id="ARBA00022692"/>
    </source>
</evidence>
<evidence type="ECO:0000256" key="10">
    <source>
        <dbReference type="SAM" id="Phobius"/>
    </source>
</evidence>
<keyword evidence="3" id="KW-0813">Transport</keyword>
<evidence type="ECO:0000256" key="2">
    <source>
        <dbReference type="ARBA" id="ARBA00006278"/>
    </source>
</evidence>
<dbReference type="InterPro" id="IPR017927">
    <property type="entry name" value="FAD-bd_FR_type"/>
</dbReference>
<feature type="transmembrane region" description="Helical" evidence="10">
    <location>
        <begin position="20"/>
        <end position="40"/>
    </location>
</feature>
<comment type="caution">
    <text evidence="12">The sequence shown here is derived from an EMBL/GenBank/DDBJ whole genome shotgun (WGS) entry which is preliminary data.</text>
</comment>
<evidence type="ECO:0000256" key="6">
    <source>
        <dbReference type="ARBA" id="ARBA00023002"/>
    </source>
</evidence>
<name>A0AAN6DVL3_9EURO</name>
<reference evidence="12" key="1">
    <citation type="journal article" date="2022" name="bioRxiv">
        <title>Deciphering the potential niche of two novel black yeast fungi from a biological soil crust based on their genomes, phenotypes, and melanin regulation.</title>
        <authorList>
            <consortium name="DOE Joint Genome Institute"/>
            <person name="Carr E.C."/>
            <person name="Barton Q."/>
            <person name="Grambo S."/>
            <person name="Sullivan M."/>
            <person name="Renfro C.M."/>
            <person name="Kuo A."/>
            <person name="Pangilinan J."/>
            <person name="Lipzen A."/>
            <person name="Keymanesh K."/>
            <person name="Savage E."/>
            <person name="Barry K."/>
            <person name="Grigoriev I.V."/>
            <person name="Riekhof W.R."/>
            <person name="Harris S.S."/>
        </authorList>
    </citation>
    <scope>NUCLEOTIDE SEQUENCE</scope>
    <source>
        <strain evidence="12">JF 03-4F</strain>
    </source>
</reference>
<dbReference type="GO" id="GO:0000293">
    <property type="term" value="F:ferric-chelate reductase activity"/>
    <property type="evidence" value="ECO:0007669"/>
    <property type="project" value="TreeGrafter"/>
</dbReference>
<keyword evidence="13" id="KW-1185">Reference proteome</keyword>
<dbReference type="EMBL" id="MU404355">
    <property type="protein sequence ID" value="KAI1612214.1"/>
    <property type="molecule type" value="Genomic_DNA"/>
</dbReference>
<dbReference type="Proteomes" id="UP001203852">
    <property type="component" value="Unassembled WGS sequence"/>
</dbReference>
<dbReference type="SFLD" id="SFLDG01168">
    <property type="entry name" value="Ferric_reductase_subgroup_(FRE"/>
    <property type="match status" value="1"/>
</dbReference>
<evidence type="ECO:0000313" key="12">
    <source>
        <dbReference type="EMBL" id="KAI1612214.1"/>
    </source>
</evidence>
<keyword evidence="5 10" id="KW-1133">Transmembrane helix</keyword>
<evidence type="ECO:0000256" key="9">
    <source>
        <dbReference type="ARBA" id="ARBA00023180"/>
    </source>
</evidence>
<dbReference type="GO" id="GO:0005886">
    <property type="term" value="C:plasma membrane"/>
    <property type="evidence" value="ECO:0007669"/>
    <property type="project" value="TreeGrafter"/>
</dbReference>
<evidence type="ECO:0000259" key="11">
    <source>
        <dbReference type="PROSITE" id="PS51384"/>
    </source>
</evidence>
<feature type="transmembrane region" description="Helical" evidence="10">
    <location>
        <begin position="155"/>
        <end position="176"/>
    </location>
</feature>
<feature type="transmembrane region" description="Helical" evidence="10">
    <location>
        <begin position="83"/>
        <end position="101"/>
    </location>
</feature>
<dbReference type="InterPro" id="IPR013130">
    <property type="entry name" value="Fe3_Rdtase_TM_dom"/>
</dbReference>